<proteinExistence type="predicted"/>
<dbReference type="Proteomes" id="UP000542125">
    <property type="component" value="Unassembled WGS sequence"/>
</dbReference>
<keyword evidence="3" id="KW-0808">Transferase</keyword>
<protein>
    <submittedName>
        <fullName evidence="3">Glycosyltransferase involved in cell wall biosynthesis</fullName>
    </submittedName>
</protein>
<dbReference type="InterPro" id="IPR001296">
    <property type="entry name" value="Glyco_trans_1"/>
</dbReference>
<accession>A0A7Y9LL41</accession>
<reference evidence="3 4" key="1">
    <citation type="submission" date="2020-07" db="EMBL/GenBank/DDBJ databases">
        <title>Genomic Encyclopedia of Type Strains, Phase IV (KMG-V): Genome sequencing to study the core and pangenomes of soil and plant-associated prokaryotes.</title>
        <authorList>
            <person name="Whitman W."/>
        </authorList>
    </citation>
    <scope>NUCLEOTIDE SEQUENCE [LARGE SCALE GENOMIC DNA]</scope>
    <source>
        <strain evidence="3 4">SAS40</strain>
    </source>
</reference>
<name>A0A7Y9LL41_9BURK</name>
<feature type="domain" description="Glycosyl transferase family 1" evidence="1">
    <location>
        <begin position="230"/>
        <end position="379"/>
    </location>
</feature>
<comment type="caution">
    <text evidence="3">The sequence shown here is derived from an EMBL/GenBank/DDBJ whole genome shotgun (WGS) entry which is preliminary data.</text>
</comment>
<keyword evidence="4" id="KW-1185">Reference proteome</keyword>
<dbReference type="RefSeq" id="WP_179584744.1">
    <property type="nucleotide sequence ID" value="NZ_JACBYR010000001.1"/>
</dbReference>
<sequence>MTLVANTACRPPAHPTMQDHAIDRMQHTEAMTLPLNLTIPLQTIHHQRIGGTESALYNLAKGIAHTDANLTVAYSDIDRLAPEFRAWLDTTPGVLKRATPALPGPKSMRFIEETLFEFLRSNDDWVLYPNYFVPPAIRRRRPTAVLLHDIQYKPLPQYHSERRRQWLDFYLPKMFEWAEVVFLISEFERQQIFKYFGDRCGRKCTVIYNAIDFERFEQPASGNVAATASARPYVLTVCHHFPHKNVRTLLQAFDQLSKQNPDVDLYLVGKQTPENIAFVRQSLSESAADRVKLLGFVSDAELGQYYRNASLFALPSIYEGFGMPAIEAMGLGVPTLLSDIPSLREITFGNAHYVADPLSANEWAAAMSALLSNPGQDADNANLAEKVRAAYHPQKVAETLLDRLR</sequence>
<dbReference type="AlphaFoldDB" id="A0A7Y9LL41"/>
<feature type="domain" description="Glycosyltransferase subfamily 4-like N-terminal" evidence="2">
    <location>
        <begin position="49"/>
        <end position="215"/>
    </location>
</feature>
<evidence type="ECO:0000313" key="3">
    <source>
        <dbReference type="EMBL" id="NYE82157.1"/>
    </source>
</evidence>
<dbReference type="Pfam" id="PF13439">
    <property type="entry name" value="Glyco_transf_4"/>
    <property type="match status" value="1"/>
</dbReference>
<dbReference type="GO" id="GO:0016757">
    <property type="term" value="F:glycosyltransferase activity"/>
    <property type="evidence" value="ECO:0007669"/>
    <property type="project" value="InterPro"/>
</dbReference>
<gene>
    <name evidence="3" type="ORF">FHW18_001428</name>
</gene>
<dbReference type="PANTHER" id="PTHR46401:SF8">
    <property type="entry name" value="BLL6006 PROTEIN"/>
    <property type="match status" value="1"/>
</dbReference>
<dbReference type="Pfam" id="PF00534">
    <property type="entry name" value="Glycos_transf_1"/>
    <property type="match status" value="1"/>
</dbReference>
<dbReference type="Gene3D" id="3.40.50.2000">
    <property type="entry name" value="Glycogen Phosphorylase B"/>
    <property type="match status" value="2"/>
</dbReference>
<dbReference type="SUPFAM" id="SSF53756">
    <property type="entry name" value="UDP-Glycosyltransferase/glycogen phosphorylase"/>
    <property type="match status" value="1"/>
</dbReference>
<organism evidence="3 4">
    <name type="scientific">Pigmentiphaga litoralis</name>
    <dbReference type="NCBI Taxonomy" id="516702"/>
    <lineage>
        <taxon>Bacteria</taxon>
        <taxon>Pseudomonadati</taxon>
        <taxon>Pseudomonadota</taxon>
        <taxon>Betaproteobacteria</taxon>
        <taxon>Burkholderiales</taxon>
        <taxon>Alcaligenaceae</taxon>
        <taxon>Pigmentiphaga</taxon>
    </lineage>
</organism>
<evidence type="ECO:0000259" key="2">
    <source>
        <dbReference type="Pfam" id="PF13439"/>
    </source>
</evidence>
<dbReference type="EMBL" id="JACBYR010000001">
    <property type="protein sequence ID" value="NYE82157.1"/>
    <property type="molecule type" value="Genomic_DNA"/>
</dbReference>
<dbReference type="CDD" id="cd03809">
    <property type="entry name" value="GT4_MtfB-like"/>
    <property type="match status" value="1"/>
</dbReference>
<dbReference type="InterPro" id="IPR028098">
    <property type="entry name" value="Glyco_trans_4-like_N"/>
</dbReference>
<dbReference type="PANTHER" id="PTHR46401">
    <property type="entry name" value="GLYCOSYLTRANSFERASE WBBK-RELATED"/>
    <property type="match status" value="1"/>
</dbReference>
<evidence type="ECO:0000313" key="4">
    <source>
        <dbReference type="Proteomes" id="UP000542125"/>
    </source>
</evidence>
<evidence type="ECO:0000259" key="1">
    <source>
        <dbReference type="Pfam" id="PF00534"/>
    </source>
</evidence>